<feature type="compositionally biased region" description="Polar residues" evidence="2">
    <location>
        <begin position="532"/>
        <end position="548"/>
    </location>
</feature>
<feature type="compositionally biased region" description="Low complexity" evidence="2">
    <location>
        <begin position="481"/>
        <end position="492"/>
    </location>
</feature>
<keyword evidence="4" id="KW-1185">Reference proteome</keyword>
<dbReference type="Proteomes" id="UP000054558">
    <property type="component" value="Unassembled WGS sequence"/>
</dbReference>
<keyword evidence="1" id="KW-0175">Coiled coil</keyword>
<feature type="coiled-coil region" evidence="1">
    <location>
        <begin position="338"/>
        <end position="372"/>
    </location>
</feature>
<proteinExistence type="predicted"/>
<dbReference type="EMBL" id="DF237143">
    <property type="protein sequence ID" value="GAQ84556.1"/>
    <property type="molecule type" value="Genomic_DNA"/>
</dbReference>
<organism evidence="3 4">
    <name type="scientific">Klebsormidium nitens</name>
    <name type="common">Green alga</name>
    <name type="synonym">Ulothrix nitens</name>
    <dbReference type="NCBI Taxonomy" id="105231"/>
    <lineage>
        <taxon>Eukaryota</taxon>
        <taxon>Viridiplantae</taxon>
        <taxon>Streptophyta</taxon>
        <taxon>Klebsormidiophyceae</taxon>
        <taxon>Klebsormidiales</taxon>
        <taxon>Klebsormidiaceae</taxon>
        <taxon>Klebsormidium</taxon>
    </lineage>
</organism>
<feature type="compositionally biased region" description="Basic and acidic residues" evidence="2">
    <location>
        <begin position="15"/>
        <end position="26"/>
    </location>
</feature>
<accession>A0A1Y1I753</accession>
<feature type="compositionally biased region" description="Basic and acidic residues" evidence="2">
    <location>
        <begin position="682"/>
        <end position="694"/>
    </location>
</feature>
<evidence type="ECO:0000313" key="4">
    <source>
        <dbReference type="Proteomes" id="UP000054558"/>
    </source>
</evidence>
<feature type="region of interest" description="Disordered" evidence="2">
    <location>
        <begin position="389"/>
        <end position="729"/>
    </location>
</feature>
<dbReference type="AlphaFoldDB" id="A0A1Y1I753"/>
<reference evidence="3 4" key="1">
    <citation type="journal article" date="2014" name="Nat. Commun.">
        <title>Klebsormidium flaccidum genome reveals primary factors for plant terrestrial adaptation.</title>
        <authorList>
            <person name="Hori K."/>
            <person name="Maruyama F."/>
            <person name="Fujisawa T."/>
            <person name="Togashi T."/>
            <person name="Yamamoto N."/>
            <person name="Seo M."/>
            <person name="Sato S."/>
            <person name="Yamada T."/>
            <person name="Mori H."/>
            <person name="Tajima N."/>
            <person name="Moriyama T."/>
            <person name="Ikeuchi M."/>
            <person name="Watanabe M."/>
            <person name="Wada H."/>
            <person name="Kobayashi K."/>
            <person name="Saito M."/>
            <person name="Masuda T."/>
            <person name="Sasaki-Sekimoto Y."/>
            <person name="Mashiguchi K."/>
            <person name="Awai K."/>
            <person name="Shimojima M."/>
            <person name="Masuda S."/>
            <person name="Iwai M."/>
            <person name="Nobusawa T."/>
            <person name="Narise T."/>
            <person name="Kondo S."/>
            <person name="Saito H."/>
            <person name="Sato R."/>
            <person name="Murakawa M."/>
            <person name="Ihara Y."/>
            <person name="Oshima-Yamada Y."/>
            <person name="Ohtaka K."/>
            <person name="Satoh M."/>
            <person name="Sonobe K."/>
            <person name="Ishii M."/>
            <person name="Ohtani R."/>
            <person name="Kanamori-Sato M."/>
            <person name="Honoki R."/>
            <person name="Miyazaki D."/>
            <person name="Mochizuki H."/>
            <person name="Umetsu J."/>
            <person name="Higashi K."/>
            <person name="Shibata D."/>
            <person name="Kamiya Y."/>
            <person name="Sato N."/>
            <person name="Nakamura Y."/>
            <person name="Tabata S."/>
            <person name="Ida S."/>
            <person name="Kurokawa K."/>
            <person name="Ohta H."/>
        </authorList>
    </citation>
    <scope>NUCLEOTIDE SEQUENCE [LARGE SCALE GENOMIC DNA]</scope>
    <source>
        <strain evidence="3 4">NIES-2285</strain>
    </source>
</reference>
<sequence>MEETTPMSRSAGVRRGPDGRPARVESESQSWADIEASEPDTWQISSGGVGRESGGQRVRQGRNPSDHGRSVRAAPVKSLQELRGALVAETEALQTGRAQDGPSVQNLDSSLLVLSGELDSLVSFGDVRAYLGPEAGQCSIRRNGQEFSLQFSTPESARRCLDSIAAEDPARLSRPGASIVGKPLIKGARQRRVFVHMRSGTVASELPTPFSLQHSVPVKVGSREADTKSIPKTSLEKNKPAPILEKGLLGPAPIDTKPSAPSKQQMHAEPHVEPSLETLPSDPFSQETLSQARVGGTRTESSKVESIGGIATDRQGGGQGDELHELLVQETLRLLSEKARLQKEAQEKGRMVDRLERHVELLQRELDAMHSRLLMSESVVPVVADCPETADAPSMSAKSKSSEEASKKRKKSGPATSPSGPIPTLETVTTIDPTGWGVNKLTEVEQMDVGPTSWGSESASPATPLDWNDGITSKAGGFHISPSEESGPSGRSSRNRHRRGEKQLWGVAKGRGQGSKRVEAPPQERGWEEGASGSSEATDPRLSHSSSVKGFGEENMTTFQKGGLIKPPKRGPPQAGLQWDVRSSTSSVGDGGLSTPPLQDGEWEWPTTPGKQASPGPGRRVSPRTIVPGKGARLDSNRGREAPEPGTGLLPVPTGWGENSVAVDEVTRHFEAGENAGVGGKSPKDGRRGRETGGRARKKAAGQQREGDYAGAPREREAPDGKWPRGLVT</sequence>
<feature type="region of interest" description="Disordered" evidence="2">
    <location>
        <begin position="1"/>
        <end position="74"/>
    </location>
</feature>
<feature type="region of interest" description="Disordered" evidence="2">
    <location>
        <begin position="218"/>
        <end position="321"/>
    </location>
</feature>
<evidence type="ECO:0000313" key="3">
    <source>
        <dbReference type="EMBL" id="GAQ84556.1"/>
    </source>
</evidence>
<gene>
    <name evidence="3" type="ORF">KFL_001940130</name>
</gene>
<feature type="compositionally biased region" description="Basic and acidic residues" evidence="2">
    <location>
        <begin position="221"/>
        <end position="239"/>
    </location>
</feature>
<evidence type="ECO:0000256" key="2">
    <source>
        <dbReference type="SAM" id="MobiDB-lite"/>
    </source>
</evidence>
<evidence type="ECO:0000256" key="1">
    <source>
        <dbReference type="SAM" id="Coils"/>
    </source>
</evidence>
<protein>
    <submittedName>
        <fullName evidence="3">Uncharacterized protein</fullName>
    </submittedName>
</protein>
<feature type="compositionally biased region" description="Basic and acidic residues" evidence="2">
    <location>
        <begin position="632"/>
        <end position="643"/>
    </location>
</feature>
<feature type="compositionally biased region" description="Basic and acidic residues" evidence="2">
    <location>
        <begin position="705"/>
        <end position="723"/>
    </location>
</feature>
<name>A0A1Y1I753_KLENI</name>